<evidence type="ECO:0000256" key="4">
    <source>
        <dbReference type="SAM" id="MobiDB-lite"/>
    </source>
</evidence>
<protein>
    <submittedName>
        <fullName evidence="6">ATPase family associated with various cellular activities (AAA)</fullName>
    </submittedName>
</protein>
<dbReference type="GO" id="GO:0005524">
    <property type="term" value="F:ATP binding"/>
    <property type="evidence" value="ECO:0007669"/>
    <property type="project" value="UniProtKB-KW"/>
</dbReference>
<dbReference type="AlphaFoldDB" id="A0A1T4VKC4"/>
<keyword evidence="3" id="KW-0067">ATP-binding</keyword>
<proteinExistence type="inferred from homology"/>
<dbReference type="Proteomes" id="UP000190814">
    <property type="component" value="Unassembled WGS sequence"/>
</dbReference>
<dbReference type="InterPro" id="IPR027417">
    <property type="entry name" value="P-loop_NTPase"/>
</dbReference>
<evidence type="ECO:0000256" key="2">
    <source>
        <dbReference type="ARBA" id="ARBA00022741"/>
    </source>
</evidence>
<evidence type="ECO:0000256" key="1">
    <source>
        <dbReference type="ARBA" id="ARBA00010378"/>
    </source>
</evidence>
<organism evidence="6 7">
    <name type="scientific">Eubacterium uniforme</name>
    <dbReference type="NCBI Taxonomy" id="39495"/>
    <lineage>
        <taxon>Bacteria</taxon>
        <taxon>Bacillati</taxon>
        <taxon>Bacillota</taxon>
        <taxon>Clostridia</taxon>
        <taxon>Eubacteriales</taxon>
        <taxon>Eubacteriaceae</taxon>
        <taxon>Eubacterium</taxon>
    </lineage>
</organism>
<dbReference type="GO" id="GO:0016887">
    <property type="term" value="F:ATP hydrolysis activity"/>
    <property type="evidence" value="ECO:0007669"/>
    <property type="project" value="InterPro"/>
</dbReference>
<dbReference type="EMBL" id="FUXZ01000006">
    <property type="protein sequence ID" value="SKA65318.1"/>
    <property type="molecule type" value="Genomic_DNA"/>
</dbReference>
<dbReference type="InterPro" id="IPR003593">
    <property type="entry name" value="AAA+_ATPase"/>
</dbReference>
<dbReference type="CDD" id="cd00009">
    <property type="entry name" value="AAA"/>
    <property type="match status" value="1"/>
</dbReference>
<keyword evidence="2" id="KW-0547">Nucleotide-binding</keyword>
<dbReference type="RefSeq" id="WP_242942993.1">
    <property type="nucleotide sequence ID" value="NZ_FUXZ01000006.1"/>
</dbReference>
<dbReference type="InterPro" id="IPR050773">
    <property type="entry name" value="CbxX/CfxQ_RuBisCO_ESX"/>
</dbReference>
<dbReference type="Gene3D" id="1.10.8.60">
    <property type="match status" value="1"/>
</dbReference>
<evidence type="ECO:0000259" key="5">
    <source>
        <dbReference type="SMART" id="SM00382"/>
    </source>
</evidence>
<gene>
    <name evidence="6" type="ORF">SAMN02745111_01070</name>
</gene>
<feature type="region of interest" description="Disordered" evidence="4">
    <location>
        <begin position="186"/>
        <end position="223"/>
    </location>
</feature>
<dbReference type="Pfam" id="PF00004">
    <property type="entry name" value="AAA"/>
    <property type="match status" value="1"/>
</dbReference>
<evidence type="ECO:0000256" key="3">
    <source>
        <dbReference type="ARBA" id="ARBA00022840"/>
    </source>
</evidence>
<evidence type="ECO:0000313" key="6">
    <source>
        <dbReference type="EMBL" id="SKA65318.1"/>
    </source>
</evidence>
<accession>A0A1T4VKC4</accession>
<dbReference type="PANTHER" id="PTHR43392:SF2">
    <property type="entry name" value="AAA-TYPE ATPASE FAMILY PROTEIN _ ANKYRIN REPEAT FAMILY PROTEIN"/>
    <property type="match status" value="1"/>
</dbReference>
<comment type="similarity">
    <text evidence="1">Belongs to the CbxX/CfxQ family.</text>
</comment>
<reference evidence="6 7" key="1">
    <citation type="submission" date="2017-02" db="EMBL/GenBank/DDBJ databases">
        <authorList>
            <person name="Peterson S.W."/>
        </authorList>
    </citation>
    <scope>NUCLEOTIDE SEQUENCE [LARGE SCALE GENOMIC DNA]</scope>
    <source>
        <strain evidence="6 7">ATCC 35992</strain>
    </source>
</reference>
<name>A0A1T4VKC4_9FIRM</name>
<feature type="domain" description="AAA+ ATPase" evidence="5">
    <location>
        <begin position="267"/>
        <end position="405"/>
    </location>
</feature>
<dbReference type="PRINTS" id="PR00819">
    <property type="entry name" value="CBXCFQXSUPER"/>
</dbReference>
<dbReference type="InterPro" id="IPR000641">
    <property type="entry name" value="CbxX/CfxQ"/>
</dbReference>
<dbReference type="SMART" id="SM00382">
    <property type="entry name" value="AAA"/>
    <property type="match status" value="1"/>
</dbReference>
<dbReference type="PANTHER" id="PTHR43392">
    <property type="entry name" value="AAA-TYPE ATPASE FAMILY PROTEIN / ANKYRIN REPEAT FAMILY PROTEIN"/>
    <property type="match status" value="1"/>
</dbReference>
<keyword evidence="7" id="KW-1185">Reference proteome</keyword>
<dbReference type="SUPFAM" id="SSF52540">
    <property type="entry name" value="P-loop containing nucleoside triphosphate hydrolases"/>
    <property type="match status" value="1"/>
</dbReference>
<dbReference type="InterPro" id="IPR003959">
    <property type="entry name" value="ATPase_AAA_core"/>
</dbReference>
<sequence length="490" mass="55807">MLEKIKEAIDNIINLVEDYMVMTGESDDDIDRGIRLELALFAVAIAKKDGEVTASELRTIRKMVGLDAEEILEKAKVLSDEKFSEVFFECPFTLGFILRIDKALKEQGYSIDGDVTLTEYIVYLFQVIGLFMVYADEEDVFGKDKYVKNYIKEMREYASKKNAKYKKRLEDGISMDIANDYSDAKPLKNSEAKKDSSKSGITKGLKLNETEDEEEEKEEDPRTLEELMEELNSLIGLESVKLEINNLIHLQELNRIRVERGMVSLPVSNHLVFYGNPGTGKTTVARLLSKIYCKIGILSKGHMVEVDRSGLVAGYVGQTAIKTSEAIQSAMGGILFIDEAYTLCSNSENDYGREAIDTLLKAMEDNRDDFIVIVAGYPDLMMDFIKANPGLESRFNKYILFEDYTNDELIEIFKVVCKKNGYVLEKEVEDEVKKLFAEMYTDRPDNFANGREVRNYFEKVVTNQANRLYGKENITNEELAQITKEDLKVN</sequence>
<dbReference type="STRING" id="39495.SAMN02745111_01070"/>
<dbReference type="Pfam" id="PF17866">
    <property type="entry name" value="AAA_lid_6"/>
    <property type="match status" value="1"/>
</dbReference>
<dbReference type="FunFam" id="3.40.50.300:FF:000216">
    <property type="entry name" value="Type VII secretion ATPase EccA"/>
    <property type="match status" value="1"/>
</dbReference>
<dbReference type="InterPro" id="IPR041627">
    <property type="entry name" value="AAA_lid_6"/>
</dbReference>
<evidence type="ECO:0000313" key="7">
    <source>
        <dbReference type="Proteomes" id="UP000190814"/>
    </source>
</evidence>
<feature type="compositionally biased region" description="Basic and acidic residues" evidence="4">
    <location>
        <begin position="186"/>
        <end position="197"/>
    </location>
</feature>
<dbReference type="Gene3D" id="3.40.50.300">
    <property type="entry name" value="P-loop containing nucleotide triphosphate hydrolases"/>
    <property type="match status" value="1"/>
</dbReference>